<reference evidence="3 4" key="1">
    <citation type="submission" date="2019-03" db="EMBL/GenBank/DDBJ databases">
        <title>Genomic Encyclopedia of Type Strains, Phase IV (KMG-IV): sequencing the most valuable type-strain genomes for metagenomic binning, comparative biology and taxonomic classification.</title>
        <authorList>
            <person name="Goeker M."/>
        </authorList>
    </citation>
    <scope>NUCLEOTIDE SEQUENCE [LARGE SCALE GENOMIC DNA]</scope>
    <source>
        <strain evidence="3 4">DSM 16998</strain>
    </source>
</reference>
<evidence type="ECO:0000313" key="3">
    <source>
        <dbReference type="EMBL" id="TDP62514.1"/>
    </source>
</evidence>
<keyword evidence="1" id="KW-1133">Transmembrane helix</keyword>
<dbReference type="SMART" id="SM00387">
    <property type="entry name" value="HATPase_c"/>
    <property type="match status" value="1"/>
</dbReference>
<feature type="transmembrane region" description="Helical" evidence="1">
    <location>
        <begin position="91"/>
        <end position="110"/>
    </location>
</feature>
<sequence length="357" mass="39015">MIPFGKIDWSQLWYPGPTRRFTQAEIRRAGGDVPSATLSMALMLNAAMLGFLLLQAAPPQLAGVLSACLIGLVVSALDLGNIIWRSPSRRVMTLCSLAYALIWSVAAIAAKRTVADPEQRLWTMELLLGGICMATVGFLFVALYRAHQIELRLRELDERERAEELTRQLADAQIQPHFLFNSLASLQHWVQTQDERAGPLLASLTGYLRATLPLFNRRQLRVDEELAAVQHYLEVMQARLGARLSWQIEVEEAVRALSLPPALLLTLVENAVEHGVQAALQGASVRVLGRVEGGRALIEVRDTGPGLAPGAAEGTGLGNSRERLRRAYGDTARLSLANAVEGGCVARLEIPLVANRP</sequence>
<keyword evidence="3" id="KW-0418">Kinase</keyword>
<evidence type="ECO:0000313" key="4">
    <source>
        <dbReference type="Proteomes" id="UP000295361"/>
    </source>
</evidence>
<dbReference type="PANTHER" id="PTHR34220:SF9">
    <property type="entry name" value="SIGNAL TRANSDUCTION HISTIDINE KINASE INTERNAL REGION DOMAIN-CONTAINING PROTEIN"/>
    <property type="match status" value="1"/>
</dbReference>
<dbReference type="PANTHER" id="PTHR34220">
    <property type="entry name" value="SENSOR HISTIDINE KINASE YPDA"/>
    <property type="match status" value="1"/>
</dbReference>
<dbReference type="Gene3D" id="3.30.565.10">
    <property type="entry name" value="Histidine kinase-like ATPase, C-terminal domain"/>
    <property type="match status" value="1"/>
</dbReference>
<accession>A0A4R6QKQ3</accession>
<dbReference type="InParanoid" id="A0A4R6QKQ3"/>
<dbReference type="InterPro" id="IPR003594">
    <property type="entry name" value="HATPase_dom"/>
</dbReference>
<dbReference type="Proteomes" id="UP000295361">
    <property type="component" value="Unassembled WGS sequence"/>
</dbReference>
<organism evidence="3 4">
    <name type="scientific">Roseateles toxinivorans</name>
    <dbReference type="NCBI Taxonomy" id="270368"/>
    <lineage>
        <taxon>Bacteria</taxon>
        <taxon>Pseudomonadati</taxon>
        <taxon>Pseudomonadota</taxon>
        <taxon>Betaproteobacteria</taxon>
        <taxon>Burkholderiales</taxon>
        <taxon>Sphaerotilaceae</taxon>
        <taxon>Roseateles</taxon>
    </lineage>
</organism>
<dbReference type="Pfam" id="PF06580">
    <property type="entry name" value="His_kinase"/>
    <property type="match status" value="1"/>
</dbReference>
<name>A0A4R6QKQ3_9BURK</name>
<comment type="caution">
    <text evidence="3">The sequence shown here is derived from an EMBL/GenBank/DDBJ whole genome shotgun (WGS) entry which is preliminary data.</text>
</comment>
<feature type="domain" description="Histidine kinase/HSP90-like ATPase" evidence="2">
    <location>
        <begin position="259"/>
        <end position="354"/>
    </location>
</feature>
<protein>
    <submittedName>
        <fullName evidence="3">Histidine kinase</fullName>
    </submittedName>
</protein>
<dbReference type="EMBL" id="SNXS01000007">
    <property type="protein sequence ID" value="TDP62514.1"/>
    <property type="molecule type" value="Genomic_DNA"/>
</dbReference>
<dbReference type="GO" id="GO:0000155">
    <property type="term" value="F:phosphorelay sensor kinase activity"/>
    <property type="evidence" value="ECO:0007669"/>
    <property type="project" value="InterPro"/>
</dbReference>
<feature type="transmembrane region" description="Helical" evidence="1">
    <location>
        <begin position="63"/>
        <end position="84"/>
    </location>
</feature>
<dbReference type="Pfam" id="PF02518">
    <property type="entry name" value="HATPase_c"/>
    <property type="match status" value="1"/>
</dbReference>
<dbReference type="GO" id="GO:0016020">
    <property type="term" value="C:membrane"/>
    <property type="evidence" value="ECO:0007669"/>
    <property type="project" value="InterPro"/>
</dbReference>
<evidence type="ECO:0000259" key="2">
    <source>
        <dbReference type="SMART" id="SM00387"/>
    </source>
</evidence>
<dbReference type="InterPro" id="IPR036890">
    <property type="entry name" value="HATPase_C_sf"/>
</dbReference>
<dbReference type="RefSeq" id="WP_166652125.1">
    <property type="nucleotide sequence ID" value="NZ_SNXS01000007.1"/>
</dbReference>
<dbReference type="InterPro" id="IPR050640">
    <property type="entry name" value="Bact_2-comp_sensor_kinase"/>
</dbReference>
<feature type="transmembrane region" description="Helical" evidence="1">
    <location>
        <begin position="36"/>
        <end position="57"/>
    </location>
</feature>
<keyword evidence="4" id="KW-1185">Reference proteome</keyword>
<gene>
    <name evidence="3" type="ORF">DES47_10792</name>
</gene>
<keyword evidence="1" id="KW-0472">Membrane</keyword>
<proteinExistence type="predicted"/>
<feature type="transmembrane region" description="Helical" evidence="1">
    <location>
        <begin position="122"/>
        <end position="144"/>
    </location>
</feature>
<evidence type="ECO:0000256" key="1">
    <source>
        <dbReference type="SAM" id="Phobius"/>
    </source>
</evidence>
<dbReference type="AlphaFoldDB" id="A0A4R6QKQ3"/>
<dbReference type="InterPro" id="IPR010559">
    <property type="entry name" value="Sig_transdc_His_kin_internal"/>
</dbReference>
<keyword evidence="1" id="KW-0812">Transmembrane</keyword>
<dbReference type="SUPFAM" id="SSF55874">
    <property type="entry name" value="ATPase domain of HSP90 chaperone/DNA topoisomerase II/histidine kinase"/>
    <property type="match status" value="1"/>
</dbReference>
<keyword evidence="3" id="KW-0808">Transferase</keyword>